<feature type="compositionally biased region" description="Polar residues" evidence="1">
    <location>
        <begin position="82"/>
        <end position="94"/>
    </location>
</feature>
<dbReference type="AlphaFoldDB" id="A0A1I7TKL6"/>
<proteinExistence type="predicted"/>
<accession>A0A1I7TKL6</accession>
<dbReference type="WBParaSite" id="Csp11.Scaffold627.g6837.t1">
    <property type="protein sequence ID" value="Csp11.Scaffold627.g6837.t1"/>
    <property type="gene ID" value="Csp11.Scaffold627.g6837"/>
</dbReference>
<evidence type="ECO:0000313" key="2">
    <source>
        <dbReference type="Proteomes" id="UP000095282"/>
    </source>
</evidence>
<feature type="region of interest" description="Disordered" evidence="1">
    <location>
        <begin position="113"/>
        <end position="176"/>
    </location>
</feature>
<evidence type="ECO:0000256" key="1">
    <source>
        <dbReference type="SAM" id="MobiDB-lite"/>
    </source>
</evidence>
<keyword evidence="2" id="KW-1185">Reference proteome</keyword>
<organism evidence="2 3">
    <name type="scientific">Caenorhabditis tropicalis</name>
    <dbReference type="NCBI Taxonomy" id="1561998"/>
    <lineage>
        <taxon>Eukaryota</taxon>
        <taxon>Metazoa</taxon>
        <taxon>Ecdysozoa</taxon>
        <taxon>Nematoda</taxon>
        <taxon>Chromadorea</taxon>
        <taxon>Rhabditida</taxon>
        <taxon>Rhabditina</taxon>
        <taxon>Rhabditomorpha</taxon>
        <taxon>Rhabditoidea</taxon>
        <taxon>Rhabditidae</taxon>
        <taxon>Peloderinae</taxon>
        <taxon>Caenorhabditis</taxon>
    </lineage>
</organism>
<feature type="compositionally biased region" description="Basic and acidic residues" evidence="1">
    <location>
        <begin position="113"/>
        <end position="144"/>
    </location>
</feature>
<feature type="compositionally biased region" description="Basic residues" evidence="1">
    <location>
        <begin position="145"/>
        <end position="157"/>
    </location>
</feature>
<name>A0A1I7TKL6_9PELO</name>
<feature type="compositionally biased region" description="Basic and acidic residues" evidence="1">
    <location>
        <begin position="62"/>
        <end position="79"/>
    </location>
</feature>
<feature type="compositionally biased region" description="Basic and acidic residues" evidence="1">
    <location>
        <begin position="158"/>
        <end position="172"/>
    </location>
</feature>
<dbReference type="Proteomes" id="UP000095282">
    <property type="component" value="Unplaced"/>
</dbReference>
<protein>
    <submittedName>
        <fullName evidence="3">HUN domain-containing protein</fullName>
    </submittedName>
</protein>
<reference evidence="3" key="1">
    <citation type="submission" date="2016-11" db="UniProtKB">
        <authorList>
            <consortium name="WormBaseParasite"/>
        </authorList>
    </citation>
    <scope>IDENTIFICATION</scope>
</reference>
<evidence type="ECO:0000313" key="3">
    <source>
        <dbReference type="WBParaSite" id="Csp11.Scaffold627.g6837.t1"/>
    </source>
</evidence>
<feature type="region of interest" description="Disordered" evidence="1">
    <location>
        <begin position="62"/>
        <end position="99"/>
    </location>
</feature>
<sequence>MDSCDGVYEFGGPKKQFQIAYESRYLKKSNEQIGDPEVEEVGLRKNSTYDAEIETVRNDTMNHENFDFSHHSEDEREPIVNRNDSVDCNPNNTTKSDERRVLQSEYVSERLISRPRDVPQEVEMESEKLEHQDKDEAVLPEKLAKKGSKRSQIARKRKEYEVLPKDARDASKPQKKKCARRLMKPIDETNCSEEGRSTQTIEIDRDQNIISLDQNLNETVEPKKKKTCRSPVTKSVIPEADELIATNLGTSKSNDVHKTETYGRVKSLKELCHDISREPEQATRQIETRENTPKRLQYGSSCNIVDPKKKKQKEMQLTMKKKIQLILSETTLVYLVYYV</sequence>